<dbReference type="EMBL" id="QXHD01000004">
    <property type="protein sequence ID" value="NEZ60960.1"/>
    <property type="molecule type" value="Genomic_DNA"/>
</dbReference>
<keyword evidence="1" id="KW-1133">Transmembrane helix</keyword>
<comment type="caution">
    <text evidence="2">The sequence shown here is derived from an EMBL/GenBank/DDBJ whole genome shotgun (WGS) entry which is preliminary data.</text>
</comment>
<reference evidence="2 3" key="1">
    <citation type="journal article" date="2020" name="Microb. Ecol.">
        <title>Ecogenomics of the Marine Benthic Filamentous Cyanobacterium Adonisia.</title>
        <authorList>
            <person name="Walter J.M."/>
            <person name="Coutinho F.H."/>
            <person name="Leomil L."/>
            <person name="Hargreaves P.I."/>
            <person name="Campeao M.E."/>
            <person name="Vieira V.V."/>
            <person name="Silva B.S."/>
            <person name="Fistarol G.O."/>
            <person name="Salomon P.S."/>
            <person name="Sawabe T."/>
            <person name="Mino S."/>
            <person name="Hosokawa M."/>
            <person name="Miyashita H."/>
            <person name="Maruyama F."/>
            <person name="van Verk M.C."/>
            <person name="Dutilh B.E."/>
            <person name="Thompson C.C."/>
            <person name="Thompson F.L."/>
        </authorList>
    </citation>
    <scope>NUCLEOTIDE SEQUENCE [LARGE SCALE GENOMIC DNA]</scope>
    <source>
        <strain evidence="2 3">CCMR0081</strain>
    </source>
</reference>
<evidence type="ECO:0000256" key="1">
    <source>
        <dbReference type="SAM" id="Phobius"/>
    </source>
</evidence>
<keyword evidence="1" id="KW-0472">Membrane</keyword>
<dbReference type="AlphaFoldDB" id="A0A6M0RYG6"/>
<evidence type="ECO:0000313" key="2">
    <source>
        <dbReference type="EMBL" id="NEZ60960.1"/>
    </source>
</evidence>
<evidence type="ECO:0000313" key="3">
    <source>
        <dbReference type="Proteomes" id="UP000481033"/>
    </source>
</evidence>
<name>A0A6M0RYG6_9CYAN</name>
<organism evidence="2 3">
    <name type="scientific">Adonisia turfae CCMR0081</name>
    <dbReference type="NCBI Taxonomy" id="2292702"/>
    <lineage>
        <taxon>Bacteria</taxon>
        <taxon>Bacillati</taxon>
        <taxon>Cyanobacteriota</taxon>
        <taxon>Adonisia</taxon>
        <taxon>Adonisia turfae</taxon>
    </lineage>
</organism>
<feature type="transmembrane region" description="Helical" evidence="1">
    <location>
        <begin position="70"/>
        <end position="90"/>
    </location>
</feature>
<sequence>MQTSPGLYPFRTMHPILKDWLQNLGCLVPLGFLGLCMAFITHWVSTETGPARIVIVWQARILEGQYFDKVTMAAFILPALIGAWLVYVSFRRFLTRLGVYDRPTNAGFKRPNEKIYR</sequence>
<protein>
    <submittedName>
        <fullName evidence="2">Uncharacterized protein</fullName>
    </submittedName>
</protein>
<proteinExistence type="predicted"/>
<gene>
    <name evidence="2" type="ORF">DXZ20_36075</name>
</gene>
<keyword evidence="1" id="KW-0812">Transmembrane</keyword>
<accession>A0A6M0RYG6</accession>
<keyword evidence="3" id="KW-1185">Reference proteome</keyword>
<feature type="transmembrane region" description="Helical" evidence="1">
    <location>
        <begin position="20"/>
        <end position="40"/>
    </location>
</feature>
<dbReference type="Proteomes" id="UP000481033">
    <property type="component" value="Unassembled WGS sequence"/>
</dbReference>